<name>A0A5J6TJS4_9CAUD</name>
<dbReference type="KEGG" id="vg:63926075"/>
<gene>
    <name evidence="2" type="primary">45</name>
    <name evidence="2" type="ORF">PBI_ANTSIRABE_45</name>
</gene>
<feature type="region of interest" description="Disordered" evidence="1">
    <location>
        <begin position="111"/>
        <end position="180"/>
    </location>
</feature>
<sequence>MGLVTDQPEGLPSTNALDDVEDPDQPQERGERAEIFLSGAHVATLDNAPRGLERVTLMVELEVTEEATRFTENGEVEVPIRRCRRVGDMWRPGTPKPPTREEIKAMADAAKAKAQAEQLAAEQAEQEHNEPPMFDEDGNPLEPDAGDPADAEDVESDGTAAIRDDGLGGTGVEFSDKLGT</sequence>
<accession>A0A5J6TJS4</accession>
<evidence type="ECO:0000256" key="1">
    <source>
        <dbReference type="SAM" id="MobiDB-lite"/>
    </source>
</evidence>
<feature type="compositionally biased region" description="Acidic residues" evidence="1">
    <location>
        <begin position="133"/>
        <end position="156"/>
    </location>
</feature>
<dbReference type="EMBL" id="MN234183">
    <property type="protein sequence ID" value="QFG09999.1"/>
    <property type="molecule type" value="Genomic_DNA"/>
</dbReference>
<dbReference type="GeneID" id="63926075"/>
<feature type="compositionally biased region" description="Low complexity" evidence="1">
    <location>
        <begin position="111"/>
        <end position="123"/>
    </location>
</feature>
<reference evidence="2 3" key="1">
    <citation type="submission" date="2019-07" db="EMBL/GenBank/DDBJ databases">
        <authorList>
            <person name="Divens A.M."/>
            <person name="Garlena R.A."/>
            <person name="Russell D.A."/>
            <person name="Pope W.H."/>
            <person name="Jacobs-Sera D."/>
            <person name="Hatfull G.F."/>
        </authorList>
    </citation>
    <scope>NUCLEOTIDE SEQUENCE [LARGE SCALE GENOMIC DNA]</scope>
</reference>
<evidence type="ECO:0000313" key="2">
    <source>
        <dbReference type="EMBL" id="QFG09999.1"/>
    </source>
</evidence>
<organism evidence="2 3">
    <name type="scientific">Mycobacterium phage Antsirabe</name>
    <dbReference type="NCBI Taxonomy" id="2575610"/>
    <lineage>
        <taxon>Viruses</taxon>
        <taxon>Duplodnaviria</taxon>
        <taxon>Heunggongvirae</taxon>
        <taxon>Uroviricota</taxon>
        <taxon>Caudoviricetes</taxon>
        <taxon>Gclasvirinae</taxon>
        <taxon>Antsirabevirus</taxon>
        <taxon>Antsirabevirus antsirabe</taxon>
    </lineage>
</organism>
<evidence type="ECO:0000313" key="3">
    <source>
        <dbReference type="Proteomes" id="UP000326949"/>
    </source>
</evidence>
<dbReference type="Proteomes" id="UP000326949">
    <property type="component" value="Segment"/>
</dbReference>
<feature type="region of interest" description="Disordered" evidence="1">
    <location>
        <begin position="1"/>
        <end position="29"/>
    </location>
</feature>
<protein>
    <submittedName>
        <fullName evidence="2">Uncharacterized protein</fullName>
    </submittedName>
</protein>
<proteinExistence type="predicted"/>
<keyword evidence="3" id="KW-1185">Reference proteome</keyword>
<dbReference type="RefSeq" id="YP_010051585.1">
    <property type="nucleotide sequence ID" value="NC_054444.1"/>
</dbReference>